<dbReference type="AlphaFoldDB" id="A0ABC8JW25"/>
<evidence type="ECO:0000313" key="2">
    <source>
        <dbReference type="Proteomes" id="UP001642260"/>
    </source>
</evidence>
<keyword evidence="2" id="KW-1185">Reference proteome</keyword>
<proteinExistence type="predicted"/>
<accession>A0ABC8JW25</accession>
<protein>
    <submittedName>
        <fullName evidence="1">Uncharacterized protein</fullName>
    </submittedName>
</protein>
<gene>
    <name evidence="1" type="ORF">ERUC_LOCUS14384</name>
</gene>
<dbReference type="Proteomes" id="UP001642260">
    <property type="component" value="Unassembled WGS sequence"/>
</dbReference>
<sequence>MSATALLQKAAQMGAASSGGSLLCGLGIVSSTSSSMDSMVPHGLALGLPCGGENSSGRAVGNGANGLSSLVGRSGIIDVAERRLGRESF</sequence>
<comment type="caution">
    <text evidence="1">The sequence shown here is derived from an EMBL/GenBank/DDBJ whole genome shotgun (WGS) entry which is preliminary data.</text>
</comment>
<dbReference type="EMBL" id="CAKOAT010134821">
    <property type="protein sequence ID" value="CAH8337367.1"/>
    <property type="molecule type" value="Genomic_DNA"/>
</dbReference>
<organism evidence="1 2">
    <name type="scientific">Eruca vesicaria subsp. sativa</name>
    <name type="common">Garden rocket</name>
    <name type="synonym">Eruca sativa</name>
    <dbReference type="NCBI Taxonomy" id="29727"/>
    <lineage>
        <taxon>Eukaryota</taxon>
        <taxon>Viridiplantae</taxon>
        <taxon>Streptophyta</taxon>
        <taxon>Embryophyta</taxon>
        <taxon>Tracheophyta</taxon>
        <taxon>Spermatophyta</taxon>
        <taxon>Magnoliopsida</taxon>
        <taxon>eudicotyledons</taxon>
        <taxon>Gunneridae</taxon>
        <taxon>Pentapetalae</taxon>
        <taxon>rosids</taxon>
        <taxon>malvids</taxon>
        <taxon>Brassicales</taxon>
        <taxon>Brassicaceae</taxon>
        <taxon>Brassiceae</taxon>
        <taxon>Eruca</taxon>
    </lineage>
</organism>
<reference evidence="1 2" key="1">
    <citation type="submission" date="2022-03" db="EMBL/GenBank/DDBJ databases">
        <authorList>
            <person name="Macdonald S."/>
            <person name="Ahmed S."/>
            <person name="Newling K."/>
        </authorList>
    </citation>
    <scope>NUCLEOTIDE SEQUENCE [LARGE SCALE GENOMIC DNA]</scope>
</reference>
<name>A0ABC8JW25_ERUVS</name>
<evidence type="ECO:0000313" key="1">
    <source>
        <dbReference type="EMBL" id="CAH8337367.1"/>
    </source>
</evidence>